<reference evidence="2" key="1">
    <citation type="submission" date="2016-11" db="EMBL/GenBank/DDBJ databases">
        <authorList>
            <person name="Varghese N."/>
            <person name="Submissions S."/>
        </authorList>
    </citation>
    <scope>NUCLEOTIDE SEQUENCE [LARGE SCALE GENOMIC DNA]</scope>
    <source>
        <strain evidence="2">DSM 15285</strain>
    </source>
</reference>
<dbReference type="STRING" id="1123350.SAMN02744040_00121"/>
<dbReference type="EMBL" id="FQXH01000005">
    <property type="protein sequence ID" value="SHG90737.1"/>
    <property type="molecule type" value="Genomic_DNA"/>
</dbReference>
<protein>
    <submittedName>
        <fullName evidence="1">Uncharacterized protein</fullName>
    </submittedName>
</protein>
<dbReference type="RefSeq" id="WP_207645961.1">
    <property type="nucleotide sequence ID" value="NZ_FQXH01000005.1"/>
</dbReference>
<accession>A0A1M5NMM2</accession>
<keyword evidence="2" id="KW-1185">Reference proteome</keyword>
<evidence type="ECO:0000313" key="1">
    <source>
        <dbReference type="EMBL" id="SHG90737.1"/>
    </source>
</evidence>
<sequence>MAQYLETVELGALYKSGVAQLRATKPWRISSEPYTGAGVGNIADFSTLKDMTQWTLGDTPVDAAKRLKWHKIQDGDKTLLICDRVILVNVSWNDLNSQGLIMGKDITIDGQSYKARVMTVGNNYRRGSDNYSGGTPTNNEWDRFITREESISGLPVPISSNLDSALNSTDKNSAHNQFWNWMGVYSWGQETYTGNSSSRALRGYGSARYWSYYSASGRSVTVGWRPVLEILNSAPLISGQDGDLGEKNSPFEIIYNVSDPDGDTINVVEKLNGNVINTRTNVQQNVDLNISIDSATFQGLELNQQHTIIIEATDSKNHTATRTHTFTKTASPVVISGEDTNLEGKWKPFTLKYQVSDLNGKMVDVTEKINGNTIRVVSSAPQNTDIELSINDVFEVLELNREHIITINAVNTDGAIATRTYTFTKVDDRLKFTLKTPIPTSEAASKIVLSLVESIPDGTTFTARATNNGFDENPVWEDITEKVENRQTFYFTNAVKTSESWGINIEIEILKNNQPQPIWIDGFGISFE</sequence>
<name>A0A1M5NMM2_9FIRM</name>
<evidence type="ECO:0000313" key="2">
    <source>
        <dbReference type="Proteomes" id="UP000242520"/>
    </source>
</evidence>
<proteinExistence type="predicted"/>
<dbReference type="Proteomes" id="UP000242520">
    <property type="component" value="Unassembled WGS sequence"/>
</dbReference>
<organism evidence="1 2">
    <name type="scientific">Tepidibacter thalassicus DSM 15285</name>
    <dbReference type="NCBI Taxonomy" id="1123350"/>
    <lineage>
        <taxon>Bacteria</taxon>
        <taxon>Bacillati</taxon>
        <taxon>Bacillota</taxon>
        <taxon>Clostridia</taxon>
        <taxon>Peptostreptococcales</taxon>
        <taxon>Peptostreptococcaceae</taxon>
        <taxon>Tepidibacter</taxon>
    </lineage>
</organism>
<gene>
    <name evidence="1" type="ORF">SAMN02744040_00121</name>
</gene>
<dbReference type="AlphaFoldDB" id="A0A1M5NMM2"/>